<dbReference type="InterPro" id="IPR041677">
    <property type="entry name" value="DNA2/NAM7_AAA_11"/>
</dbReference>
<dbReference type="FunFam" id="3.40.50.300:FF:001660">
    <property type="entry name" value="NF-X1 finger and helicase protein, putative"/>
    <property type="match status" value="1"/>
</dbReference>
<dbReference type="InterPro" id="IPR050773">
    <property type="entry name" value="CbxX/CfxQ_RuBisCO_ESX"/>
</dbReference>
<dbReference type="KEGG" id="uvi:66061047"/>
<dbReference type="Pfam" id="PF13086">
    <property type="entry name" value="AAA_11"/>
    <property type="match status" value="1"/>
</dbReference>
<dbReference type="FunFam" id="1.10.8.60:FF:000160">
    <property type="entry name" value="WGS project CABT00000000 data, contig 2.55"/>
    <property type="match status" value="1"/>
</dbReference>
<evidence type="ECO:0000256" key="1">
    <source>
        <dbReference type="ARBA" id="ARBA00010378"/>
    </source>
</evidence>
<keyword evidence="4" id="KW-0067">ATP-binding</keyword>
<dbReference type="InterPro" id="IPR041679">
    <property type="entry name" value="DNA2/NAM7-like_C"/>
</dbReference>
<dbReference type="OrthoDB" id="2423195at2759"/>
<dbReference type="InterPro" id="IPR047187">
    <property type="entry name" value="SF1_C_Upf1"/>
</dbReference>
<keyword evidence="3" id="KW-0378">Hydrolase</keyword>
<dbReference type="InterPro" id="IPR027417">
    <property type="entry name" value="P-loop_NTPase"/>
</dbReference>
<dbReference type="GeneID" id="66061047"/>
<keyword evidence="9" id="KW-1185">Reference proteome</keyword>
<dbReference type="InterPro" id="IPR000641">
    <property type="entry name" value="CbxX/CfxQ"/>
</dbReference>
<evidence type="ECO:0000256" key="6">
    <source>
        <dbReference type="SAM" id="MobiDB-lite"/>
    </source>
</evidence>
<dbReference type="Pfam" id="PF00004">
    <property type="entry name" value="AAA"/>
    <property type="match status" value="3"/>
</dbReference>
<keyword evidence="3" id="KW-0347">Helicase</keyword>
<evidence type="ECO:0000256" key="2">
    <source>
        <dbReference type="ARBA" id="ARBA00022741"/>
    </source>
</evidence>
<dbReference type="RefSeq" id="XP_042993701.1">
    <property type="nucleotide sequence ID" value="XM_043137767.1"/>
</dbReference>
<dbReference type="GO" id="GO:0004386">
    <property type="term" value="F:helicase activity"/>
    <property type="evidence" value="ECO:0007669"/>
    <property type="project" value="InterPro"/>
</dbReference>
<dbReference type="SUPFAM" id="SSF52540">
    <property type="entry name" value="P-loop containing nucleoside triphosphate hydrolases"/>
    <property type="match status" value="4"/>
</dbReference>
<accession>A0A8E5HIN2</accession>
<feature type="domain" description="AAA+ ATPase" evidence="7">
    <location>
        <begin position="1865"/>
        <end position="2002"/>
    </location>
</feature>
<evidence type="ECO:0000256" key="4">
    <source>
        <dbReference type="ARBA" id="ARBA00022840"/>
    </source>
</evidence>
<dbReference type="CDD" id="cd06008">
    <property type="entry name" value="NF-X1-zinc-finger"/>
    <property type="match status" value="1"/>
</dbReference>
<feature type="domain" description="AAA+ ATPase" evidence="7">
    <location>
        <begin position="1591"/>
        <end position="1739"/>
    </location>
</feature>
<evidence type="ECO:0000256" key="5">
    <source>
        <dbReference type="SAM" id="Coils"/>
    </source>
</evidence>
<dbReference type="InterPro" id="IPR003959">
    <property type="entry name" value="ATPase_AAA_core"/>
</dbReference>
<dbReference type="Gene3D" id="1.10.8.60">
    <property type="match status" value="2"/>
</dbReference>
<evidence type="ECO:0000313" key="8">
    <source>
        <dbReference type="EMBL" id="QUC16028.1"/>
    </source>
</evidence>
<dbReference type="PRINTS" id="PR00819">
    <property type="entry name" value="CBXCFQXSUPER"/>
</dbReference>
<dbReference type="FunFam" id="3.40.50.300:FF:000216">
    <property type="entry name" value="Type VII secretion ATPase EccA"/>
    <property type="match status" value="3"/>
</dbReference>
<evidence type="ECO:0000313" key="9">
    <source>
        <dbReference type="Proteomes" id="UP000027002"/>
    </source>
</evidence>
<dbReference type="Pfam" id="PF13087">
    <property type="entry name" value="AAA_12"/>
    <property type="match status" value="1"/>
</dbReference>
<feature type="domain" description="AAA+ ATPase" evidence="7">
    <location>
        <begin position="1312"/>
        <end position="1446"/>
    </location>
</feature>
<reference evidence="8" key="1">
    <citation type="submission" date="2020-03" db="EMBL/GenBank/DDBJ databases">
        <title>A mixture of massive structural variations and highly conserved coding sequences in Ustilaginoidea virens genome.</title>
        <authorList>
            <person name="Zhang K."/>
            <person name="Zhao Z."/>
            <person name="Zhang Z."/>
            <person name="Li Y."/>
            <person name="Hsiang T."/>
            <person name="Sun W."/>
        </authorList>
    </citation>
    <scope>NUCLEOTIDE SEQUENCE</scope>
    <source>
        <strain evidence="8">UV-8b</strain>
    </source>
</reference>
<dbReference type="CDD" id="cd18808">
    <property type="entry name" value="SF1_C_Upf1"/>
    <property type="match status" value="1"/>
</dbReference>
<feature type="compositionally biased region" description="Basic and acidic residues" evidence="6">
    <location>
        <begin position="1230"/>
        <end position="1239"/>
    </location>
</feature>
<dbReference type="GO" id="GO:0005524">
    <property type="term" value="F:ATP binding"/>
    <property type="evidence" value="ECO:0007669"/>
    <property type="project" value="UniProtKB-KW"/>
</dbReference>
<name>A0A8E5HIN2_USTVR</name>
<dbReference type="GO" id="GO:0016887">
    <property type="term" value="F:ATP hydrolysis activity"/>
    <property type="evidence" value="ECO:0007669"/>
    <property type="project" value="InterPro"/>
</dbReference>
<dbReference type="PANTHER" id="PTHR43392:SF2">
    <property type="entry name" value="AAA-TYPE ATPASE FAMILY PROTEIN _ ANKYRIN REPEAT FAMILY PROTEIN"/>
    <property type="match status" value="1"/>
</dbReference>
<dbReference type="CDD" id="cd17936">
    <property type="entry name" value="EEXXEc_NFX1"/>
    <property type="match status" value="1"/>
</dbReference>
<dbReference type="Pfam" id="PF17866">
    <property type="entry name" value="AAA_lid_6"/>
    <property type="match status" value="2"/>
</dbReference>
<proteinExistence type="inferred from homology"/>
<evidence type="ECO:0000259" key="7">
    <source>
        <dbReference type="SMART" id="SM00382"/>
    </source>
</evidence>
<feature type="region of interest" description="Disordered" evidence="6">
    <location>
        <begin position="1219"/>
        <end position="1266"/>
    </location>
</feature>
<protein>
    <recommendedName>
        <fullName evidence="7">AAA+ ATPase domain-containing protein</fullName>
    </recommendedName>
</protein>
<dbReference type="EMBL" id="CP072753">
    <property type="protein sequence ID" value="QUC16028.1"/>
    <property type="molecule type" value="Genomic_DNA"/>
</dbReference>
<dbReference type="Proteomes" id="UP000027002">
    <property type="component" value="Chromosome 1"/>
</dbReference>
<gene>
    <name evidence="8" type="ORF">UV8b_00269</name>
</gene>
<keyword evidence="5" id="KW-0175">Coiled coil</keyword>
<dbReference type="InterPro" id="IPR003593">
    <property type="entry name" value="AAA+_ATPase"/>
</dbReference>
<organism evidence="8 9">
    <name type="scientific">Ustilaginoidea virens</name>
    <name type="common">Rice false smut fungus</name>
    <name type="synonym">Villosiclava virens</name>
    <dbReference type="NCBI Taxonomy" id="1159556"/>
    <lineage>
        <taxon>Eukaryota</taxon>
        <taxon>Fungi</taxon>
        <taxon>Dikarya</taxon>
        <taxon>Ascomycota</taxon>
        <taxon>Pezizomycotina</taxon>
        <taxon>Sordariomycetes</taxon>
        <taxon>Hypocreomycetidae</taxon>
        <taxon>Hypocreales</taxon>
        <taxon>Clavicipitaceae</taxon>
        <taxon>Ustilaginoidea</taxon>
    </lineage>
</organism>
<feature type="coiled-coil region" evidence="5">
    <location>
        <begin position="2178"/>
        <end position="2237"/>
    </location>
</feature>
<comment type="similarity">
    <text evidence="1">Belongs to the CbxX/CfxQ family.</text>
</comment>
<keyword evidence="2" id="KW-0547">Nucleotide-binding</keyword>
<dbReference type="SMART" id="SM00382">
    <property type="entry name" value="AAA"/>
    <property type="match status" value="4"/>
</dbReference>
<dbReference type="Gene3D" id="3.40.50.300">
    <property type="entry name" value="P-loop containing nucleotide triphosphate hydrolases"/>
    <property type="match status" value="6"/>
</dbReference>
<sequence length="2271" mass="252676">MASSGDLFSGRGKKLYALFNNFLKGTSPVKNNQDAEHFLEATDMICRHKTPGIYVESVVSSARGIEVLSGVVRSDLGPSFLAKVMKLLVKHLADPLVKNMNNGGFLQSLLVAILHPPAFWSALLKHHQASGFALDDAETFAWLCLEIVSTKCPELETPFGDVVALMDRKALLQSTLHPVRQVAYRIEKVLSLHSVAAVVNVDHGPGGRHDNDFSDFRAISLFPTADEIRCKEIPFLQRFDDVFDGPRESRAADYLSWLFRLLREDMLAEMREDLAVAWGQKTARRKPFWLGGLSLLGFGEDSGRRHDPLVLRLKCRDGIVFPRLVGRQSRKKFLEDSKSFMRHKATGVICRGDDIVAFGSVVRNIDLLLTQPPTILIKLADVGAMQKTIDSLLKEATCDELRFFVVNTATFAYEPILQRLKEIIEIPLEDALLQPESATTRDEPPASLAPLLRKLERGLEEAKEVDLTSIAKVGKPVRISGAQLECLINGLQSRVGQIQGPPGTGKSFIGALILIIILNFTDYRVLVLSYTNHALDQFLEELMDFGVSTNDIVRLGSKSTPKTDALRLDNQFKNKEYRFSIGVHAMIKKLKAQDADVKGKLAAVGAKLAAAGIDPEDLLAMLELSGDDGPLFWTAFQVPIQEDGFRVVGKNNKPMEPGEILDIWIRGDTSPTVQALVDMMDPQCHRIWEMPVSSRSDLVAQWCSKLRRDQMDEYCDLARLATKIQQQIDSLFDETKRKVFRSKRVIGCTTTAAAMYQSILASAEPDLVLVEEAGEILEAHIVTALGPSVKKLVLIGDHKQLRPKVNSYDLTVEKGDGYNLNVSLFERLIQQGHAYTTLREQHRSHPDISHFTRRLAYEHLQDHPKTSERQKIRGLKGRVIFVHHEHQEDKLSDGGESARGESKKNLFEAKMVLKTVRYLGQQGYKSKNMVVLTPYLGQLSLLKSQLSTTHDPWLDDLDSNNLVQAGLMTEATAQLNKEPLRLSTIDNYQGEESDIVIASLTRSNDSGDIGFMAARERLVVLVSRAREGIVLFGNMNTFIKSKKGGPLWLDFFQALKEKGCLFDGVPVYCPRHPNRTALLKSEADFDRHCPDGGCSQPCGTLLSCGKHTCTRKCHQVKDHSKVPCHVKIQKTCERGHKSNVICSATDEGCGQCAREDEKTRRRAAQDLELETLRHERQAAYARQLDKIDDDIDHCERVMAYESEDERQRKQIEDKKAKLKGLQETQKRRRVAESLKKEQLPAKQSMEGSAKDSSSRSPAQQEWEAIRSPGDLVNDALDKLMDLIGLESVKEEFLAVKSNIDTKIRQGVSLSEERLSCSLLGNPGTGKTTVARLWGEFLACTGVLPGNAFQETTGSKLANMGVSGCEKLLEDLKNNKGGVLFIDEAYQLSSGNNPQGKAVLDYLLAEVENLRGKVSFIVAGYREQMETFFAHNPGFPSRFPIEMRFNDYSDDELLQILQRQVERRFQGRMNVEGGPDGQYFRIAARRIGRGRGKEGFGNARAVENALAQMEKRQSKRLRQERLSGGTPDDNHLTKEDIIGPEPSATLSKCEAWQALNDMIGLDEVKQQVKILLDSLTTNYQRELRDEPLMTFSLNRVFIGSPGTGKTTVAKLYGQILALLGMLSNGEVVVKTPADFIGSVLGQSEALTKGILASTVGKVLVIDEAYGLRGGGDASGSSVADPYRTAVVDTIVAEVQNVPGEDRCVILLGYKDQMEEMFQNVNPGLSRRFAADSPFVFQDFDDDALLQVLNLKLKHGGFSATEQAKKVAIEILVRERNRPNFGNGGAVDNLLSKAKSGYQKRASAGKAEANVLEAIDFDADFDRSSATDIERLFAGDIGRGKIVALLKGIQNRVRELRELNMDLTDEIPFNFLFRGPPGTGKTTTARKMGKVYYDMGFLSAAQVVECSATDLIGQYVGQTGPKVQQLLNKALGKVLFIDEAYRLAGPGFAKEAVDELVDSVTKEKYKGKLIIILAGYVKDINHLLLVNPGMTSRFPETIDFEPLSAEDCLKLLTSLLSKKKLKIEGKGKKMDIACLESRAASFEKKVLESFRSLARVEGWASARDVEQLARNVFRKVDLTHEVLKVEEDQISQEMIMMLRERSQRERNVLSPGLDELLASHHAQNDWRPLSTSQTLTSIAAQPDVDSTSHDGSLNAVEPELNASADVMQGIRDAGVSDEVWEQLQRDRAEEQRQEEEYRKLKEAQKSATGANRERIVKQLIEEERRRRQEEAKKAKLMALGSCPAGYQWIRQSDGYRCAGGSHAMSDKEVSSLL</sequence>
<dbReference type="PANTHER" id="PTHR43392">
    <property type="entry name" value="AAA-TYPE ATPASE FAMILY PROTEIN / ANKYRIN REPEAT FAMILY PROTEIN"/>
    <property type="match status" value="1"/>
</dbReference>
<dbReference type="InterPro" id="IPR041627">
    <property type="entry name" value="AAA_lid_6"/>
</dbReference>
<feature type="domain" description="AAA+ ATPase" evidence="7">
    <location>
        <begin position="492"/>
        <end position="917"/>
    </location>
</feature>
<evidence type="ECO:0000256" key="3">
    <source>
        <dbReference type="ARBA" id="ARBA00022806"/>
    </source>
</evidence>
<feature type="region of interest" description="Disordered" evidence="6">
    <location>
        <begin position="1512"/>
        <end position="1534"/>
    </location>
</feature>
<dbReference type="CDD" id="cd00009">
    <property type="entry name" value="AAA"/>
    <property type="match status" value="1"/>
</dbReference>